<accession>A0ACC0LSW7</accession>
<name>A0ACC0LSW7_RHOML</name>
<sequence length="831" mass="89874">MKPKPTLIPFFLLLSASAADTTITLNSTLSASSPKLTWSSPSATFVLGFTAVASAHYVSITLNDLAVWTAGGDSPGGGAADATASLRLLPDGNLRLVNGSSGAVVWQSDTAGRGVSSAALDDSGNFVLLNGTVPIWSTFDNPTNTILPSQNFTTSRVLRSGLYSFSLLPTGNLTLKWNDTIVYWNSGLNSSITTNLTSPRLGFQSIGILSLYDPTLSSAVVMAYSSDYAEGTDVFRFLRLDSDGNLRIYSYAQGSDNRTERWAAVDDQCLVFGYCGNFGICSYNDTGPVCECPSLNFEPIDPMDSRKGCKRKVEIADCPGSGAMLQLDHAEFLTYPPELASQVFFAAISACGLNCLVSSPCIASTSLSDGTGVCYQKTPDFVSGYQSPALPSTSFVKVCGPVVENPSPSEGVTKGKSSNLRGWIVVVAVIGSISGLVMFEGGLWWWCCRNRANFGASSAQYALIEYASGAPVQFSYKELQRATKGFRDTLGAGGFGAVYRGVIANKIVAVKQLEGIEQGEKQFRMEVATISSTHHLNLVRLIGFCSEGRHRLLVYEFMKNGSLDSFLFTTDEESGKSFSWECRFKIALGTAKGITYLHEECRDCIVHCDIKPENILLDEAYNAKVSDFGLAKLLNPKDHRGRTLTSVRGTRGYLAPEWLANLPITSKSDIYSYGMVLLELVSGRRNFEVSAETNLKKFSIWAYEEFEKGNVKGIVDKRLPDYELDMEQVIRVIQVSFWCIQEQPTQRPMMGKVVQMLEGIVEMEKPPPPKAAAEGSVSGTSMNISSSVSPFSTFAASAPGPSSSSSFRTAEISSFVSRKNGERATSASFTT</sequence>
<keyword evidence="2" id="KW-1185">Reference proteome</keyword>
<gene>
    <name evidence="1" type="ORF">RHMOL_Rhmol11G0120400</name>
</gene>
<evidence type="ECO:0000313" key="2">
    <source>
        <dbReference type="Proteomes" id="UP001062846"/>
    </source>
</evidence>
<comment type="caution">
    <text evidence="1">The sequence shown here is derived from an EMBL/GenBank/DDBJ whole genome shotgun (WGS) entry which is preliminary data.</text>
</comment>
<organism evidence="1 2">
    <name type="scientific">Rhododendron molle</name>
    <name type="common">Chinese azalea</name>
    <name type="synonym">Azalea mollis</name>
    <dbReference type="NCBI Taxonomy" id="49168"/>
    <lineage>
        <taxon>Eukaryota</taxon>
        <taxon>Viridiplantae</taxon>
        <taxon>Streptophyta</taxon>
        <taxon>Embryophyta</taxon>
        <taxon>Tracheophyta</taxon>
        <taxon>Spermatophyta</taxon>
        <taxon>Magnoliopsida</taxon>
        <taxon>eudicotyledons</taxon>
        <taxon>Gunneridae</taxon>
        <taxon>Pentapetalae</taxon>
        <taxon>asterids</taxon>
        <taxon>Ericales</taxon>
        <taxon>Ericaceae</taxon>
        <taxon>Ericoideae</taxon>
        <taxon>Rhodoreae</taxon>
        <taxon>Rhododendron</taxon>
    </lineage>
</organism>
<protein>
    <submittedName>
        <fullName evidence="1">Uncharacterized protein</fullName>
    </submittedName>
</protein>
<proteinExistence type="predicted"/>
<dbReference type="Proteomes" id="UP001062846">
    <property type="component" value="Chromosome 11"/>
</dbReference>
<evidence type="ECO:0000313" key="1">
    <source>
        <dbReference type="EMBL" id="KAI8531223.1"/>
    </source>
</evidence>
<dbReference type="EMBL" id="CM046398">
    <property type="protein sequence ID" value="KAI8531223.1"/>
    <property type="molecule type" value="Genomic_DNA"/>
</dbReference>
<reference evidence="1" key="1">
    <citation type="submission" date="2022-02" db="EMBL/GenBank/DDBJ databases">
        <title>Plant Genome Project.</title>
        <authorList>
            <person name="Zhang R.-G."/>
        </authorList>
    </citation>
    <scope>NUCLEOTIDE SEQUENCE</scope>
    <source>
        <strain evidence="1">AT1</strain>
    </source>
</reference>